<sequence>MQRERPDSRGPISGRMENSHIGPQSDGAVGHGDDICKHGTVLTTASEPQFCPPPSPFCLERARSDNNDTGKSGPLHAAQKPSRPHKDRDRRNPSKTGILPSPPTSQEAKKKGQTNSTINRSASSVRAHHMLHAEWCINLSLPFPRRTRRPPDSTRLKRQVCKAHRLQPYPRLDFPLRKDGMD</sequence>
<evidence type="ECO:0000313" key="2">
    <source>
        <dbReference type="EMBL" id="KAF2847047.1"/>
    </source>
</evidence>
<reference evidence="2" key="1">
    <citation type="submission" date="2020-01" db="EMBL/GenBank/DDBJ databases">
        <authorList>
            <consortium name="DOE Joint Genome Institute"/>
            <person name="Haridas S."/>
            <person name="Albert R."/>
            <person name="Binder M."/>
            <person name="Bloem J."/>
            <person name="Labutti K."/>
            <person name="Salamov A."/>
            <person name="Andreopoulos B."/>
            <person name="Baker S.E."/>
            <person name="Barry K."/>
            <person name="Bills G."/>
            <person name="Bluhm B.H."/>
            <person name="Cannon C."/>
            <person name="Castanera R."/>
            <person name="Culley D.E."/>
            <person name="Daum C."/>
            <person name="Ezra D."/>
            <person name="Gonzalez J.B."/>
            <person name="Henrissat B."/>
            <person name="Kuo A."/>
            <person name="Liang C."/>
            <person name="Lipzen A."/>
            <person name="Lutzoni F."/>
            <person name="Magnuson J."/>
            <person name="Mondo S."/>
            <person name="Nolan M."/>
            <person name="Ohm R."/>
            <person name="Pangilinan J."/>
            <person name="Park H.-J."/>
            <person name="Ramirez L."/>
            <person name="Alfaro M."/>
            <person name="Sun H."/>
            <person name="Tritt A."/>
            <person name="Yoshinaga Y."/>
            <person name="Zwiers L.-H."/>
            <person name="Turgeon B.G."/>
            <person name="Goodwin S.B."/>
            <person name="Spatafora J.W."/>
            <person name="Crous P.W."/>
            <person name="Grigoriev I.V."/>
        </authorList>
    </citation>
    <scope>NUCLEOTIDE SEQUENCE</scope>
    <source>
        <strain evidence="2">IPT5</strain>
    </source>
</reference>
<dbReference type="AlphaFoldDB" id="A0A6A7AXE9"/>
<protein>
    <submittedName>
        <fullName evidence="2">Uncharacterized protein</fullName>
    </submittedName>
</protein>
<feature type="region of interest" description="Disordered" evidence="1">
    <location>
        <begin position="1"/>
        <end position="117"/>
    </location>
</feature>
<organism evidence="2 3">
    <name type="scientific">Plenodomus tracheiphilus IPT5</name>
    <dbReference type="NCBI Taxonomy" id="1408161"/>
    <lineage>
        <taxon>Eukaryota</taxon>
        <taxon>Fungi</taxon>
        <taxon>Dikarya</taxon>
        <taxon>Ascomycota</taxon>
        <taxon>Pezizomycotina</taxon>
        <taxon>Dothideomycetes</taxon>
        <taxon>Pleosporomycetidae</taxon>
        <taxon>Pleosporales</taxon>
        <taxon>Pleosporineae</taxon>
        <taxon>Leptosphaeriaceae</taxon>
        <taxon>Plenodomus</taxon>
    </lineage>
</organism>
<dbReference type="Proteomes" id="UP000799423">
    <property type="component" value="Unassembled WGS sequence"/>
</dbReference>
<evidence type="ECO:0000256" key="1">
    <source>
        <dbReference type="SAM" id="MobiDB-lite"/>
    </source>
</evidence>
<accession>A0A6A7AXE9</accession>
<dbReference type="EMBL" id="MU006329">
    <property type="protein sequence ID" value="KAF2847047.1"/>
    <property type="molecule type" value="Genomic_DNA"/>
</dbReference>
<evidence type="ECO:0000313" key="3">
    <source>
        <dbReference type="Proteomes" id="UP000799423"/>
    </source>
</evidence>
<proteinExistence type="predicted"/>
<gene>
    <name evidence="2" type="ORF">T440DRAFT_471372</name>
</gene>
<keyword evidence="3" id="KW-1185">Reference proteome</keyword>
<name>A0A6A7AXE9_9PLEO</name>